<dbReference type="PANTHER" id="PTHR24305:SF166">
    <property type="entry name" value="CYTOCHROME P450 12A4, MITOCHONDRIAL-RELATED"/>
    <property type="match status" value="1"/>
</dbReference>
<dbReference type="InterPro" id="IPR036396">
    <property type="entry name" value="Cyt_P450_sf"/>
</dbReference>
<comment type="similarity">
    <text evidence="3">Belongs to the cytochrome P450 family.</text>
</comment>
<dbReference type="GO" id="GO:0020037">
    <property type="term" value="F:heme binding"/>
    <property type="evidence" value="ECO:0007669"/>
    <property type="project" value="InterPro"/>
</dbReference>
<sequence length="460" mass="51967">MSDYTNYPALLVATPVACWLAHKLIWSKPNPVGRLPGPGDGHWFWGHELAIFESSHEEAYSRWMDSYGTTYKIKGALFHPDIIVTGDQKKAPTIRSFAERLIGRGLVWAEGSGHKRQRQQLSPFFTTQAIRDTFNTINACAHKGTDNLEEHLNESAGNSKQGLALNITEWTSSITLDVIGRFAFNYDFDSGRSPAAQVLKHLWHESEKAGLHWTALLGQVAARAFPFMSYLLFPFLESQVMVKRKLHEIAQSIIDGDVKEGKEKDMLTTMVKLTSRGEITSTREELFDHMSTMVVAGQETTSGSLGFTLYLLAKNPKYQTRLREEILQLGREPTYDDLTSGMPWLDAIMKESFRQRPLVSHMERIATEDGVIKLENPAQAEDGTIITEVAMKAGQVIYIPTIAMNHIKSVWGDDADEFKPERWFEPEMAERVTKNLGWNVDLVVIRVLYSFVDPMQDDPG</sequence>
<evidence type="ECO:0000256" key="5">
    <source>
        <dbReference type="ARBA" id="ARBA00022723"/>
    </source>
</evidence>
<comment type="cofactor">
    <cofactor evidence="1">
        <name>heme</name>
        <dbReference type="ChEBI" id="CHEBI:30413"/>
    </cofactor>
</comment>
<organism evidence="9 10">
    <name type="scientific">Rhizoctonia solani</name>
    <dbReference type="NCBI Taxonomy" id="456999"/>
    <lineage>
        <taxon>Eukaryota</taxon>
        <taxon>Fungi</taxon>
        <taxon>Dikarya</taxon>
        <taxon>Basidiomycota</taxon>
        <taxon>Agaricomycotina</taxon>
        <taxon>Agaricomycetes</taxon>
        <taxon>Cantharellales</taxon>
        <taxon>Ceratobasidiaceae</taxon>
        <taxon>Rhizoctonia</taxon>
    </lineage>
</organism>
<dbReference type="PANTHER" id="PTHR24305">
    <property type="entry name" value="CYTOCHROME P450"/>
    <property type="match status" value="1"/>
</dbReference>
<protein>
    <recommendedName>
        <fullName evidence="11">Cytochrome P450</fullName>
    </recommendedName>
</protein>
<comment type="pathway">
    <text evidence="2">Secondary metabolite biosynthesis.</text>
</comment>
<accession>A0A8H3GPR3</accession>
<dbReference type="GO" id="GO:0005506">
    <property type="term" value="F:iron ion binding"/>
    <property type="evidence" value="ECO:0007669"/>
    <property type="project" value="InterPro"/>
</dbReference>
<keyword evidence="5" id="KW-0479">Metal-binding</keyword>
<evidence type="ECO:0000256" key="2">
    <source>
        <dbReference type="ARBA" id="ARBA00005179"/>
    </source>
</evidence>
<name>A0A8H3GPR3_9AGAM</name>
<gene>
    <name evidence="9" type="ORF">RDB_LOCUS66308</name>
</gene>
<evidence type="ECO:0000313" key="10">
    <source>
        <dbReference type="Proteomes" id="UP000663861"/>
    </source>
</evidence>
<dbReference type="GO" id="GO:0016705">
    <property type="term" value="F:oxidoreductase activity, acting on paired donors, with incorporation or reduction of molecular oxygen"/>
    <property type="evidence" value="ECO:0007669"/>
    <property type="project" value="InterPro"/>
</dbReference>
<evidence type="ECO:0000256" key="7">
    <source>
        <dbReference type="ARBA" id="ARBA00023004"/>
    </source>
</evidence>
<keyword evidence="6" id="KW-0560">Oxidoreductase</keyword>
<comment type="caution">
    <text evidence="9">The sequence shown here is derived from an EMBL/GenBank/DDBJ whole genome shotgun (WGS) entry which is preliminary data.</text>
</comment>
<evidence type="ECO:0000256" key="8">
    <source>
        <dbReference type="ARBA" id="ARBA00023033"/>
    </source>
</evidence>
<dbReference type="SUPFAM" id="SSF48264">
    <property type="entry name" value="Cytochrome P450"/>
    <property type="match status" value="1"/>
</dbReference>
<dbReference type="GO" id="GO:0004497">
    <property type="term" value="F:monooxygenase activity"/>
    <property type="evidence" value="ECO:0007669"/>
    <property type="project" value="UniProtKB-KW"/>
</dbReference>
<evidence type="ECO:0000313" key="9">
    <source>
        <dbReference type="EMBL" id="CAE6459285.1"/>
    </source>
</evidence>
<dbReference type="InterPro" id="IPR050121">
    <property type="entry name" value="Cytochrome_P450_monoxygenase"/>
</dbReference>
<dbReference type="Gene3D" id="1.10.630.10">
    <property type="entry name" value="Cytochrome P450"/>
    <property type="match status" value="1"/>
</dbReference>
<evidence type="ECO:0000256" key="1">
    <source>
        <dbReference type="ARBA" id="ARBA00001971"/>
    </source>
</evidence>
<keyword evidence="4" id="KW-0349">Heme</keyword>
<keyword evidence="7" id="KW-0408">Iron</keyword>
<dbReference type="Pfam" id="PF00067">
    <property type="entry name" value="p450"/>
    <property type="match status" value="1"/>
</dbReference>
<keyword evidence="8" id="KW-0503">Monooxygenase</keyword>
<evidence type="ECO:0000256" key="6">
    <source>
        <dbReference type="ARBA" id="ARBA00023002"/>
    </source>
</evidence>
<dbReference type="Proteomes" id="UP000663861">
    <property type="component" value="Unassembled WGS sequence"/>
</dbReference>
<reference evidence="9" key="1">
    <citation type="submission" date="2021-01" db="EMBL/GenBank/DDBJ databases">
        <authorList>
            <person name="Kaushik A."/>
        </authorList>
    </citation>
    <scope>NUCLEOTIDE SEQUENCE</scope>
    <source>
        <strain evidence="9">AG4-RS23</strain>
    </source>
</reference>
<evidence type="ECO:0000256" key="4">
    <source>
        <dbReference type="ARBA" id="ARBA00022617"/>
    </source>
</evidence>
<proteinExistence type="inferred from homology"/>
<evidence type="ECO:0000256" key="3">
    <source>
        <dbReference type="ARBA" id="ARBA00010617"/>
    </source>
</evidence>
<dbReference type="EMBL" id="CAJMWY010001126">
    <property type="protein sequence ID" value="CAE6459285.1"/>
    <property type="molecule type" value="Genomic_DNA"/>
</dbReference>
<dbReference type="AlphaFoldDB" id="A0A8H3GPR3"/>
<evidence type="ECO:0008006" key="11">
    <source>
        <dbReference type="Google" id="ProtNLM"/>
    </source>
</evidence>
<dbReference type="InterPro" id="IPR001128">
    <property type="entry name" value="Cyt_P450"/>
</dbReference>